<reference evidence="1 2" key="1">
    <citation type="journal article" date="2021" name="J. Hered.">
        <title>A chromosome-level genome assembly of the parasitoid wasp, Cotesia glomerata (Hymenoptera: Braconidae).</title>
        <authorList>
            <person name="Pinto B.J."/>
            <person name="Weis J.J."/>
            <person name="Gamble T."/>
            <person name="Ode P.J."/>
            <person name="Paul R."/>
            <person name="Zaspel J.M."/>
        </authorList>
    </citation>
    <scope>NUCLEOTIDE SEQUENCE [LARGE SCALE GENOMIC DNA]</scope>
    <source>
        <strain evidence="1">CgM1</strain>
    </source>
</reference>
<evidence type="ECO:0000313" key="1">
    <source>
        <dbReference type="EMBL" id="KAH0535710.1"/>
    </source>
</evidence>
<accession>A0AAV7HU88</accession>
<dbReference type="AlphaFoldDB" id="A0AAV7HU88"/>
<evidence type="ECO:0000313" key="2">
    <source>
        <dbReference type="Proteomes" id="UP000826195"/>
    </source>
</evidence>
<dbReference type="EMBL" id="JAHXZJ010002982">
    <property type="protein sequence ID" value="KAH0535710.1"/>
    <property type="molecule type" value="Genomic_DNA"/>
</dbReference>
<gene>
    <name evidence="1" type="ORF">KQX54_018381</name>
</gene>
<keyword evidence="2" id="KW-1185">Reference proteome</keyword>
<sequence length="158" mass="18007">MLNFPRHLSKTDATLAQPYTCSLDRPNSDLEFPGETLDVKPPLNDRRFARILYSPLTWKIHYLKTTRSRFTLLKFQLPVPSFKRVRTIGAKLLRNNQNRTASRVQHSCRPPSTILDSSLAVVAADCWQSLGNDERGIQVLRIANGLDETEPTVFKSLQ</sequence>
<organism evidence="1 2">
    <name type="scientific">Cotesia glomerata</name>
    <name type="common">Lepidopteran parasitic wasp</name>
    <name type="synonym">Apanteles glomeratus</name>
    <dbReference type="NCBI Taxonomy" id="32391"/>
    <lineage>
        <taxon>Eukaryota</taxon>
        <taxon>Metazoa</taxon>
        <taxon>Ecdysozoa</taxon>
        <taxon>Arthropoda</taxon>
        <taxon>Hexapoda</taxon>
        <taxon>Insecta</taxon>
        <taxon>Pterygota</taxon>
        <taxon>Neoptera</taxon>
        <taxon>Endopterygota</taxon>
        <taxon>Hymenoptera</taxon>
        <taxon>Apocrita</taxon>
        <taxon>Ichneumonoidea</taxon>
        <taxon>Braconidae</taxon>
        <taxon>Microgastrinae</taxon>
        <taxon>Cotesia</taxon>
    </lineage>
</organism>
<proteinExistence type="predicted"/>
<name>A0AAV7HU88_COTGL</name>
<comment type="caution">
    <text evidence="1">The sequence shown here is derived from an EMBL/GenBank/DDBJ whole genome shotgun (WGS) entry which is preliminary data.</text>
</comment>
<dbReference type="Proteomes" id="UP000826195">
    <property type="component" value="Unassembled WGS sequence"/>
</dbReference>
<protein>
    <submittedName>
        <fullName evidence="1">Uncharacterized protein</fullName>
    </submittedName>
</protein>